<gene>
    <name evidence="3" type="ORF">SAMN05443662_1445</name>
</gene>
<keyword evidence="2" id="KW-0472">Membrane</keyword>
<dbReference type="GO" id="GO:0016020">
    <property type="term" value="C:membrane"/>
    <property type="evidence" value="ECO:0007669"/>
    <property type="project" value="InterPro"/>
</dbReference>
<dbReference type="InterPro" id="IPR003425">
    <property type="entry name" value="CCB3/YggT"/>
</dbReference>
<feature type="transmembrane region" description="Helical" evidence="2">
    <location>
        <begin position="7"/>
        <end position="29"/>
    </location>
</feature>
<dbReference type="EMBL" id="FSRE01000003">
    <property type="protein sequence ID" value="SIO09656.1"/>
    <property type="molecule type" value="Genomic_DNA"/>
</dbReference>
<dbReference type="Proteomes" id="UP000198461">
    <property type="component" value="Unassembled WGS sequence"/>
</dbReference>
<dbReference type="PANTHER" id="PTHR33219:SF14">
    <property type="entry name" value="PROTEIN COFACTOR ASSEMBLY OF COMPLEX C SUBUNIT B CCB3, CHLOROPLASTIC-RELATED"/>
    <property type="match status" value="1"/>
</dbReference>
<comment type="similarity">
    <text evidence="1">Belongs to the YggT family.</text>
</comment>
<name>A0A1N6GQ24_9GAMM</name>
<evidence type="ECO:0000256" key="2">
    <source>
        <dbReference type="SAM" id="Phobius"/>
    </source>
</evidence>
<evidence type="ECO:0000313" key="3">
    <source>
        <dbReference type="EMBL" id="SIO09656.1"/>
    </source>
</evidence>
<feature type="transmembrane region" description="Helical" evidence="2">
    <location>
        <begin position="92"/>
        <end position="125"/>
    </location>
</feature>
<evidence type="ECO:0000256" key="1">
    <source>
        <dbReference type="ARBA" id="ARBA00010894"/>
    </source>
</evidence>
<feature type="transmembrane region" description="Helical" evidence="2">
    <location>
        <begin position="162"/>
        <end position="187"/>
    </location>
</feature>
<keyword evidence="2" id="KW-1133">Transmembrane helix</keyword>
<evidence type="ECO:0000313" key="4">
    <source>
        <dbReference type="Proteomes" id="UP000198461"/>
    </source>
</evidence>
<keyword evidence="4" id="KW-1185">Reference proteome</keyword>
<dbReference type="RefSeq" id="WP_074201698.1">
    <property type="nucleotide sequence ID" value="NZ_FSRE01000003.1"/>
</dbReference>
<proteinExistence type="inferred from homology"/>
<protein>
    <submittedName>
        <fullName evidence="3">YggT family protein</fullName>
    </submittedName>
</protein>
<dbReference type="STRING" id="364032.SAMN05443662_1445"/>
<reference evidence="3 4" key="1">
    <citation type="submission" date="2016-11" db="EMBL/GenBank/DDBJ databases">
        <authorList>
            <person name="Jaros S."/>
            <person name="Januszkiewicz K."/>
            <person name="Wedrychowicz H."/>
        </authorList>
    </citation>
    <scope>NUCLEOTIDE SEQUENCE [LARGE SCALE GENOMIC DNA]</scope>
    <source>
        <strain evidence="3 4">DSM 17737</strain>
    </source>
</reference>
<dbReference type="OrthoDB" id="9806665at2"/>
<organism evidence="3 4">
    <name type="scientific">Sulfurivirga caldicuralii</name>
    <dbReference type="NCBI Taxonomy" id="364032"/>
    <lineage>
        <taxon>Bacteria</taxon>
        <taxon>Pseudomonadati</taxon>
        <taxon>Pseudomonadota</taxon>
        <taxon>Gammaproteobacteria</taxon>
        <taxon>Thiotrichales</taxon>
        <taxon>Piscirickettsiaceae</taxon>
        <taxon>Sulfurivirga</taxon>
    </lineage>
</organism>
<dbReference type="AlphaFoldDB" id="A0A1N6GQ24"/>
<dbReference type="PANTHER" id="PTHR33219">
    <property type="entry name" value="YLMG HOMOLOG PROTEIN 2, CHLOROPLASTIC"/>
    <property type="match status" value="1"/>
</dbReference>
<dbReference type="Pfam" id="PF02325">
    <property type="entry name" value="CCB3_YggT"/>
    <property type="match status" value="2"/>
</dbReference>
<keyword evidence="2" id="KW-0812">Transmembrane</keyword>
<sequence>MGAGTQALVFLLQVVFGLVVFLFIVRFLMRATFVDWRLPLVHVVARLTNWACAPLGRIIPIRGRWDLAALAAAFLIEMVYVLLIGTVTGRSFGVGVVFIALAETLNVLLDTLFWLVIIAVILSWIQPGYNPNLAIFQQMAEPILRPFQRLIPPLGGLDLSPIVAIVAIKLAQILLVGPLAGFAQGFVPPMGM</sequence>
<accession>A0A1N6GQ24</accession>